<dbReference type="Pfam" id="PF02618">
    <property type="entry name" value="YceG"/>
    <property type="match status" value="1"/>
</dbReference>
<dbReference type="HAMAP" id="MF_02065">
    <property type="entry name" value="MltG"/>
    <property type="match status" value="1"/>
</dbReference>
<dbReference type="InterPro" id="IPR003770">
    <property type="entry name" value="MLTG-like"/>
</dbReference>
<gene>
    <name evidence="7" type="ORF">UFOPK1908_00731</name>
    <name evidence="8" type="ORF">UFOPK3576_01229</name>
</gene>
<proteinExistence type="inferred from homology"/>
<keyword evidence="4" id="KW-0472">Membrane</keyword>
<dbReference type="PANTHER" id="PTHR30518">
    <property type="entry name" value="ENDOLYTIC MUREIN TRANSGLYCOSYLASE"/>
    <property type="match status" value="1"/>
</dbReference>
<evidence type="ECO:0000256" key="6">
    <source>
        <dbReference type="ARBA" id="ARBA00023316"/>
    </source>
</evidence>
<keyword evidence="2" id="KW-0812">Transmembrane</keyword>
<protein>
    <submittedName>
        <fullName evidence="8">Unannotated protein</fullName>
    </submittedName>
</protein>
<dbReference type="EMBL" id="CAEZVB010000026">
    <property type="protein sequence ID" value="CAB4620359.1"/>
    <property type="molecule type" value="Genomic_DNA"/>
</dbReference>
<keyword evidence="6" id="KW-0961">Cell wall biogenesis/degradation</keyword>
<dbReference type="NCBIfam" id="TIGR00247">
    <property type="entry name" value="endolytic transglycosylase MltG"/>
    <property type="match status" value="1"/>
</dbReference>
<dbReference type="GO" id="GO:0016829">
    <property type="term" value="F:lyase activity"/>
    <property type="evidence" value="ECO:0007669"/>
    <property type="project" value="UniProtKB-KW"/>
</dbReference>
<dbReference type="EMBL" id="CAFBMO010000056">
    <property type="protein sequence ID" value="CAB4912619.1"/>
    <property type="molecule type" value="Genomic_DNA"/>
</dbReference>
<reference evidence="8" key="1">
    <citation type="submission" date="2020-05" db="EMBL/GenBank/DDBJ databases">
        <authorList>
            <person name="Chiriac C."/>
            <person name="Salcher M."/>
            <person name="Ghai R."/>
            <person name="Kavagutti S V."/>
        </authorList>
    </citation>
    <scope>NUCLEOTIDE SEQUENCE</scope>
</reference>
<keyword evidence="5" id="KW-0456">Lyase</keyword>
<organism evidence="8">
    <name type="scientific">freshwater metagenome</name>
    <dbReference type="NCBI Taxonomy" id="449393"/>
    <lineage>
        <taxon>unclassified sequences</taxon>
        <taxon>metagenomes</taxon>
        <taxon>ecological metagenomes</taxon>
    </lineage>
</organism>
<evidence type="ECO:0000256" key="2">
    <source>
        <dbReference type="ARBA" id="ARBA00022692"/>
    </source>
</evidence>
<evidence type="ECO:0000256" key="3">
    <source>
        <dbReference type="ARBA" id="ARBA00022989"/>
    </source>
</evidence>
<evidence type="ECO:0000256" key="4">
    <source>
        <dbReference type="ARBA" id="ARBA00023136"/>
    </source>
</evidence>
<keyword evidence="3" id="KW-1133">Transmembrane helix</keyword>
<accession>A0A6J7HA60</accession>
<evidence type="ECO:0000313" key="8">
    <source>
        <dbReference type="EMBL" id="CAB4912619.1"/>
    </source>
</evidence>
<evidence type="ECO:0000256" key="5">
    <source>
        <dbReference type="ARBA" id="ARBA00023239"/>
    </source>
</evidence>
<name>A0A6J7HA60_9ZZZZ</name>
<evidence type="ECO:0000256" key="1">
    <source>
        <dbReference type="ARBA" id="ARBA00022475"/>
    </source>
</evidence>
<evidence type="ECO:0000313" key="7">
    <source>
        <dbReference type="EMBL" id="CAB4620359.1"/>
    </source>
</evidence>
<dbReference type="PANTHER" id="PTHR30518:SF2">
    <property type="entry name" value="ENDOLYTIC MUREIN TRANSGLYCOSYLASE"/>
    <property type="match status" value="1"/>
</dbReference>
<sequence length="341" mass="36522">MKHMRRRQVFIVSVLAVLAILVAYFVTKGPSDYPGPGSGSAVVVVVRGDSISGIGDALTEAGVVASSDAFINAANADPKSKSIGPGKYSMLKQMSGAEAVAYMLDPKSRAQSRLVLPEGLRIDQSFEAASKATNISMRDFNDAANHANQLGLPSYANNQAEGFLFPASYDLAGDETADKTLSMLFLRFNRASEELDLESKSSALGRTPFEVMTIASLVQAEGNPTDYKKIARVIYNRLAMGMPLQLDTSVAYGLGITKVSLNASELQKDTPYNTYTRKGLPAGPINSPGTAAISAALNPAQGPWVYFVTVNLETGETKFAKKYSKFLKAKAELQAYLKNHG</sequence>
<keyword evidence="1" id="KW-1003">Cell membrane</keyword>
<dbReference type="AlphaFoldDB" id="A0A6J7HA60"/>
<dbReference type="Gene3D" id="3.30.1490.480">
    <property type="entry name" value="Endolytic murein transglycosylase"/>
    <property type="match status" value="1"/>
</dbReference>
<dbReference type="GO" id="GO:0071555">
    <property type="term" value="P:cell wall organization"/>
    <property type="evidence" value="ECO:0007669"/>
    <property type="project" value="UniProtKB-KW"/>
</dbReference>